<dbReference type="GO" id="GO:0005829">
    <property type="term" value="C:cytosol"/>
    <property type="evidence" value="ECO:0007669"/>
    <property type="project" value="TreeGrafter"/>
</dbReference>
<dbReference type="Proteomes" id="UP000800097">
    <property type="component" value="Unassembled WGS sequence"/>
</dbReference>
<evidence type="ECO:0000256" key="2">
    <source>
        <dbReference type="ARBA" id="ARBA00022801"/>
    </source>
</evidence>
<dbReference type="PROSITE" id="PS00383">
    <property type="entry name" value="TYR_PHOSPHATASE_1"/>
    <property type="match status" value="1"/>
</dbReference>
<dbReference type="CDD" id="cd14497">
    <property type="entry name" value="PTP_PTEN-like"/>
    <property type="match status" value="1"/>
</dbReference>
<organism evidence="6 7">
    <name type="scientific">Westerdykella ornata</name>
    <dbReference type="NCBI Taxonomy" id="318751"/>
    <lineage>
        <taxon>Eukaryota</taxon>
        <taxon>Fungi</taxon>
        <taxon>Dikarya</taxon>
        <taxon>Ascomycota</taxon>
        <taxon>Pezizomycotina</taxon>
        <taxon>Dothideomycetes</taxon>
        <taxon>Pleosporomycetidae</taxon>
        <taxon>Pleosporales</taxon>
        <taxon>Sporormiaceae</taxon>
        <taxon>Westerdykella</taxon>
    </lineage>
</organism>
<feature type="compositionally biased region" description="Polar residues" evidence="3">
    <location>
        <begin position="452"/>
        <end position="465"/>
    </location>
</feature>
<dbReference type="InterPro" id="IPR051281">
    <property type="entry name" value="Dual-spec_lipid-protein_phosph"/>
</dbReference>
<dbReference type="PROSITE" id="PS51181">
    <property type="entry name" value="PPASE_TENSIN"/>
    <property type="match status" value="1"/>
</dbReference>
<dbReference type="GO" id="GO:0004725">
    <property type="term" value="F:protein tyrosine phosphatase activity"/>
    <property type="evidence" value="ECO:0007669"/>
    <property type="project" value="TreeGrafter"/>
</dbReference>
<sequence length="499" mass="54886">MVSLLRQIVAGPRSRHPEAGLDLCYVTDRIIATSGPSDAYPQRAYRNPLDSLVNWLNSKHGDDWAIWEFRAEGTGYPDSAVYNRIYHYPFPDHHPPPFALIPNIMASMRNWLHEKEDRVAVLHCKAGKGRSGTVSCSYLISEEEWDVDKALKRFTERRMRPGMGKGVSIPSQLRWIGYVNRWAKHGKIYVERQVEVLEIHCWGLRDGVKIQIEGFVEGGKRIKTFHTFSSEEREIVRGKIEKDGGIVSFVSEVLATSGLAGTQSAKGSAACSMSSKQALSSSDSMRMSDEDRRTPSSHAKAGPEGLGNGDVVFRPSQRVVLPTNDFNIDVERRNQTAFDLTYVTAVAHVWANAFFEGNGPEQGGSADGSGVFEISWDAMDGIKGSSKKGIPAFDKIAVVWKTLTPDGKPGILIKEPAEGEEVPQSSPANWKGQENVEPSEEKDLGLRKSSPDDSTTDLSKVSSTESGKKNDGRRGCGASETPENSTLSVQGHSGKDFMQ</sequence>
<proteinExistence type="predicted"/>
<feature type="compositionally biased region" description="Polar residues" evidence="3">
    <location>
        <begin position="481"/>
        <end position="491"/>
    </location>
</feature>
<accession>A0A6A6JRE6</accession>
<reference evidence="6" key="1">
    <citation type="journal article" date="2020" name="Stud. Mycol.">
        <title>101 Dothideomycetes genomes: a test case for predicting lifestyles and emergence of pathogens.</title>
        <authorList>
            <person name="Haridas S."/>
            <person name="Albert R."/>
            <person name="Binder M."/>
            <person name="Bloem J."/>
            <person name="Labutti K."/>
            <person name="Salamov A."/>
            <person name="Andreopoulos B."/>
            <person name="Baker S."/>
            <person name="Barry K."/>
            <person name="Bills G."/>
            <person name="Bluhm B."/>
            <person name="Cannon C."/>
            <person name="Castanera R."/>
            <person name="Culley D."/>
            <person name="Daum C."/>
            <person name="Ezra D."/>
            <person name="Gonzalez J."/>
            <person name="Henrissat B."/>
            <person name="Kuo A."/>
            <person name="Liang C."/>
            <person name="Lipzen A."/>
            <person name="Lutzoni F."/>
            <person name="Magnuson J."/>
            <person name="Mondo S."/>
            <person name="Nolan M."/>
            <person name="Ohm R."/>
            <person name="Pangilinan J."/>
            <person name="Park H.-J."/>
            <person name="Ramirez L."/>
            <person name="Alfaro M."/>
            <person name="Sun H."/>
            <person name="Tritt A."/>
            <person name="Yoshinaga Y."/>
            <person name="Zwiers L.-H."/>
            <person name="Turgeon B."/>
            <person name="Goodwin S."/>
            <person name="Spatafora J."/>
            <person name="Crous P."/>
            <person name="Grigoriev I."/>
        </authorList>
    </citation>
    <scope>NUCLEOTIDE SEQUENCE</scope>
    <source>
        <strain evidence="6">CBS 379.55</strain>
    </source>
</reference>
<dbReference type="GO" id="GO:0005886">
    <property type="term" value="C:plasma membrane"/>
    <property type="evidence" value="ECO:0007669"/>
    <property type="project" value="TreeGrafter"/>
</dbReference>
<feature type="domain" description="Tyrosine specific protein phosphatases" evidence="4">
    <location>
        <begin position="102"/>
        <end position="158"/>
    </location>
</feature>
<dbReference type="PROSITE" id="PS50056">
    <property type="entry name" value="TYR_PHOSPHATASE_2"/>
    <property type="match status" value="1"/>
</dbReference>
<evidence type="ECO:0000259" key="5">
    <source>
        <dbReference type="PROSITE" id="PS51181"/>
    </source>
</evidence>
<evidence type="ECO:0000256" key="1">
    <source>
        <dbReference type="ARBA" id="ARBA00013015"/>
    </source>
</evidence>
<dbReference type="PANTHER" id="PTHR12305">
    <property type="entry name" value="PHOSPHATASE WITH HOMOLOGY TO TENSIN"/>
    <property type="match status" value="1"/>
</dbReference>
<keyword evidence="7" id="KW-1185">Reference proteome</keyword>
<name>A0A6A6JRE6_WESOR</name>
<dbReference type="EC" id="3.1.3.67" evidence="1"/>
<dbReference type="InterPro" id="IPR029023">
    <property type="entry name" value="Tensin_phosphatase"/>
</dbReference>
<feature type="region of interest" description="Disordered" evidence="3">
    <location>
        <begin position="410"/>
        <end position="499"/>
    </location>
</feature>
<dbReference type="GO" id="GO:0046856">
    <property type="term" value="P:phosphatidylinositol dephosphorylation"/>
    <property type="evidence" value="ECO:0007669"/>
    <property type="project" value="TreeGrafter"/>
</dbReference>
<keyword evidence="2" id="KW-0378">Hydrolase</keyword>
<dbReference type="GO" id="GO:0043491">
    <property type="term" value="P:phosphatidylinositol 3-kinase/protein kinase B signal transduction"/>
    <property type="evidence" value="ECO:0007669"/>
    <property type="project" value="TreeGrafter"/>
</dbReference>
<dbReference type="PANTHER" id="PTHR12305:SF81">
    <property type="entry name" value="PHOSPHATIDYLINOSITOL 3,4,5-TRISPHOSPHATE 3-PHOSPHATASE AND DUAL-SPECIFICITY PROTEIN PHOSPHATASE PTEN"/>
    <property type="match status" value="1"/>
</dbReference>
<evidence type="ECO:0000256" key="3">
    <source>
        <dbReference type="SAM" id="MobiDB-lite"/>
    </source>
</evidence>
<dbReference type="InterPro" id="IPR016130">
    <property type="entry name" value="Tyr_Pase_AS"/>
</dbReference>
<dbReference type="InterPro" id="IPR000340">
    <property type="entry name" value="Dual-sp_phosphatase_cat-dom"/>
</dbReference>
<dbReference type="EMBL" id="ML986486">
    <property type="protein sequence ID" value="KAF2279191.1"/>
    <property type="molecule type" value="Genomic_DNA"/>
</dbReference>
<dbReference type="GO" id="GO:0005634">
    <property type="term" value="C:nucleus"/>
    <property type="evidence" value="ECO:0007669"/>
    <property type="project" value="TreeGrafter"/>
</dbReference>
<dbReference type="Gene3D" id="3.90.190.10">
    <property type="entry name" value="Protein tyrosine phosphatase superfamily"/>
    <property type="match status" value="1"/>
</dbReference>
<dbReference type="AlphaFoldDB" id="A0A6A6JRE6"/>
<dbReference type="InterPro" id="IPR029021">
    <property type="entry name" value="Prot-tyrosine_phosphatase-like"/>
</dbReference>
<evidence type="ECO:0000313" key="7">
    <source>
        <dbReference type="Proteomes" id="UP000800097"/>
    </source>
</evidence>
<dbReference type="GO" id="GO:0051896">
    <property type="term" value="P:regulation of phosphatidylinositol 3-kinase/protein kinase B signal transduction"/>
    <property type="evidence" value="ECO:0007669"/>
    <property type="project" value="TreeGrafter"/>
</dbReference>
<dbReference type="GeneID" id="54546575"/>
<dbReference type="SUPFAM" id="SSF52799">
    <property type="entry name" value="(Phosphotyrosine protein) phosphatases II"/>
    <property type="match status" value="1"/>
</dbReference>
<evidence type="ECO:0000259" key="4">
    <source>
        <dbReference type="PROSITE" id="PS50056"/>
    </source>
</evidence>
<feature type="domain" description="Phosphatase tensin-type" evidence="5">
    <location>
        <begin position="12"/>
        <end position="186"/>
    </location>
</feature>
<dbReference type="InterPro" id="IPR000387">
    <property type="entry name" value="Tyr_Pase_dom"/>
</dbReference>
<feature type="region of interest" description="Disordered" evidence="3">
    <location>
        <begin position="271"/>
        <end position="308"/>
    </location>
</feature>
<dbReference type="GO" id="GO:0042995">
    <property type="term" value="C:cell projection"/>
    <property type="evidence" value="ECO:0007669"/>
    <property type="project" value="TreeGrafter"/>
</dbReference>
<dbReference type="OrthoDB" id="16692at2759"/>
<dbReference type="Pfam" id="PF00782">
    <property type="entry name" value="DSPc"/>
    <property type="match status" value="1"/>
</dbReference>
<feature type="compositionally biased region" description="Basic and acidic residues" evidence="3">
    <location>
        <begin position="439"/>
        <end position="451"/>
    </location>
</feature>
<evidence type="ECO:0000313" key="6">
    <source>
        <dbReference type="EMBL" id="KAF2279191.1"/>
    </source>
</evidence>
<dbReference type="RefSeq" id="XP_033656730.1">
    <property type="nucleotide sequence ID" value="XM_033793400.1"/>
</dbReference>
<protein>
    <recommendedName>
        <fullName evidence="1">phosphatidylinositol-3,4,5-trisphosphate 3-phosphatase</fullName>
        <ecNumber evidence="1">3.1.3.67</ecNumber>
    </recommendedName>
</protein>
<dbReference type="GO" id="GO:0016314">
    <property type="term" value="F:phosphatidylinositol-3,4,5-trisphosphate 3-phosphatase activity"/>
    <property type="evidence" value="ECO:0007669"/>
    <property type="project" value="UniProtKB-EC"/>
</dbReference>
<gene>
    <name evidence="6" type="ORF">EI97DRAFT_167739</name>
</gene>